<dbReference type="Proteomes" id="UP001595645">
    <property type="component" value="Unassembled WGS sequence"/>
</dbReference>
<keyword evidence="2" id="KW-0808">Transferase</keyword>
<dbReference type="NCBIfam" id="TIGR00125">
    <property type="entry name" value="cyt_tran_rel"/>
    <property type="match status" value="1"/>
</dbReference>
<name>A0ABV7P285_9PSEU</name>
<protein>
    <submittedName>
        <fullName evidence="2">Adenylyltransferase/cytidyltransferase family protein</fullName>
    </submittedName>
</protein>
<dbReference type="SUPFAM" id="SSF52374">
    <property type="entry name" value="Nucleotidylyl transferase"/>
    <property type="match status" value="1"/>
</dbReference>
<dbReference type="InterPro" id="IPR014729">
    <property type="entry name" value="Rossmann-like_a/b/a_fold"/>
</dbReference>
<gene>
    <name evidence="2" type="ORF">ACFOSH_21550</name>
</gene>
<dbReference type="RefSeq" id="WP_378240818.1">
    <property type="nucleotide sequence ID" value="NZ_JBHRWK010000029.1"/>
</dbReference>
<organism evidence="2 3">
    <name type="scientific">Amycolatopsis speibonae</name>
    <dbReference type="NCBI Taxonomy" id="1450224"/>
    <lineage>
        <taxon>Bacteria</taxon>
        <taxon>Bacillati</taxon>
        <taxon>Actinomycetota</taxon>
        <taxon>Actinomycetes</taxon>
        <taxon>Pseudonocardiales</taxon>
        <taxon>Pseudonocardiaceae</taxon>
        <taxon>Amycolatopsis</taxon>
    </lineage>
</organism>
<feature type="domain" description="Cytidyltransferase-like" evidence="1">
    <location>
        <begin position="11"/>
        <end position="81"/>
    </location>
</feature>
<dbReference type="Pfam" id="PF01467">
    <property type="entry name" value="CTP_transf_like"/>
    <property type="match status" value="1"/>
</dbReference>
<evidence type="ECO:0000313" key="3">
    <source>
        <dbReference type="Proteomes" id="UP001595645"/>
    </source>
</evidence>
<keyword evidence="2" id="KW-0548">Nucleotidyltransferase</keyword>
<dbReference type="InterPro" id="IPR004821">
    <property type="entry name" value="Cyt_trans-like"/>
</dbReference>
<keyword evidence="3" id="KW-1185">Reference proteome</keyword>
<dbReference type="EMBL" id="JBHRWK010000029">
    <property type="protein sequence ID" value="MFC3452027.1"/>
    <property type="molecule type" value="Genomic_DNA"/>
</dbReference>
<proteinExistence type="predicted"/>
<sequence>MTSRPAKASIVSGYFNPLHQGHLDLFESAQARSGYLIVIVNNDHQQVLKKGRVIQVEDVRARIVRALRIVDDVYVAVEQGPGINESFDLIRAAYPDTELEFCNGGDRRNVDELPADEVEAGARNRISMIYGIGGTDKADSSTRILSDMEA</sequence>
<evidence type="ECO:0000259" key="1">
    <source>
        <dbReference type="Pfam" id="PF01467"/>
    </source>
</evidence>
<accession>A0ABV7P285</accession>
<comment type="caution">
    <text evidence="2">The sequence shown here is derived from an EMBL/GenBank/DDBJ whole genome shotgun (WGS) entry which is preliminary data.</text>
</comment>
<evidence type="ECO:0000313" key="2">
    <source>
        <dbReference type="EMBL" id="MFC3452027.1"/>
    </source>
</evidence>
<reference evidence="3" key="1">
    <citation type="journal article" date="2019" name="Int. J. Syst. Evol. Microbiol.">
        <title>The Global Catalogue of Microorganisms (GCM) 10K type strain sequencing project: providing services to taxonomists for standard genome sequencing and annotation.</title>
        <authorList>
            <consortium name="The Broad Institute Genomics Platform"/>
            <consortium name="The Broad Institute Genome Sequencing Center for Infectious Disease"/>
            <person name="Wu L."/>
            <person name="Ma J."/>
        </authorList>
    </citation>
    <scope>NUCLEOTIDE SEQUENCE [LARGE SCALE GENOMIC DNA]</scope>
    <source>
        <strain evidence="3">CGMCC 4.7676</strain>
    </source>
</reference>
<dbReference type="Gene3D" id="3.40.50.620">
    <property type="entry name" value="HUPs"/>
    <property type="match status" value="1"/>
</dbReference>
<dbReference type="GO" id="GO:0016779">
    <property type="term" value="F:nucleotidyltransferase activity"/>
    <property type="evidence" value="ECO:0007669"/>
    <property type="project" value="UniProtKB-KW"/>
</dbReference>